<organism evidence="2 3">
    <name type="scientific">Steinernema carpocapsae</name>
    <name type="common">Entomopathogenic nematode</name>
    <dbReference type="NCBI Taxonomy" id="34508"/>
    <lineage>
        <taxon>Eukaryota</taxon>
        <taxon>Metazoa</taxon>
        <taxon>Ecdysozoa</taxon>
        <taxon>Nematoda</taxon>
        <taxon>Chromadorea</taxon>
        <taxon>Rhabditida</taxon>
        <taxon>Tylenchina</taxon>
        <taxon>Panagrolaimomorpha</taxon>
        <taxon>Strongyloidoidea</taxon>
        <taxon>Steinernematidae</taxon>
        <taxon>Steinernema</taxon>
    </lineage>
</organism>
<dbReference type="OrthoDB" id="6605732at2759"/>
<evidence type="ECO:0000313" key="3">
    <source>
        <dbReference type="Proteomes" id="UP000298663"/>
    </source>
</evidence>
<sequence>MHGIQKLQSIPYWKQGNSQIEQTFRSMHLMMKKLMHENEEEFDTLLMHCQWIHNTSAHEAHGQIPYELVYGRTPVNSPEF</sequence>
<dbReference type="GO" id="GO:0015074">
    <property type="term" value="P:DNA integration"/>
    <property type="evidence" value="ECO:0007669"/>
    <property type="project" value="InterPro"/>
</dbReference>
<reference evidence="2 3" key="1">
    <citation type="journal article" date="2015" name="Genome Biol.">
        <title>Comparative genomics of Steinernema reveals deeply conserved gene regulatory networks.</title>
        <authorList>
            <person name="Dillman A.R."/>
            <person name="Macchietto M."/>
            <person name="Porter C.F."/>
            <person name="Rogers A."/>
            <person name="Williams B."/>
            <person name="Antoshechkin I."/>
            <person name="Lee M.M."/>
            <person name="Goodwin Z."/>
            <person name="Lu X."/>
            <person name="Lewis E.E."/>
            <person name="Goodrich-Blair H."/>
            <person name="Stock S.P."/>
            <person name="Adams B.J."/>
            <person name="Sternberg P.W."/>
            <person name="Mortazavi A."/>
        </authorList>
    </citation>
    <scope>NUCLEOTIDE SEQUENCE [LARGE SCALE GENOMIC DNA]</scope>
    <source>
        <strain evidence="2 3">ALL</strain>
    </source>
</reference>
<accession>A0A4U5M938</accession>
<dbReference type="EMBL" id="AZBU02000009">
    <property type="protein sequence ID" value="TKR65509.1"/>
    <property type="molecule type" value="Genomic_DNA"/>
</dbReference>
<dbReference type="Gene3D" id="3.30.420.10">
    <property type="entry name" value="Ribonuclease H-like superfamily/Ribonuclease H"/>
    <property type="match status" value="1"/>
</dbReference>
<dbReference type="AlphaFoldDB" id="A0A4U5M938"/>
<protein>
    <recommendedName>
        <fullName evidence="1">Integrase catalytic domain-containing protein</fullName>
    </recommendedName>
</protein>
<name>A0A4U5M938_STECR</name>
<dbReference type="GO" id="GO:0003676">
    <property type="term" value="F:nucleic acid binding"/>
    <property type="evidence" value="ECO:0007669"/>
    <property type="project" value="InterPro"/>
</dbReference>
<dbReference type="PROSITE" id="PS50994">
    <property type="entry name" value="INTEGRASE"/>
    <property type="match status" value="1"/>
</dbReference>
<proteinExistence type="predicted"/>
<dbReference type="InterPro" id="IPR012337">
    <property type="entry name" value="RNaseH-like_sf"/>
</dbReference>
<dbReference type="InterPro" id="IPR036397">
    <property type="entry name" value="RNaseH_sf"/>
</dbReference>
<gene>
    <name evidence="2" type="ORF">L596_025901</name>
</gene>
<feature type="domain" description="Integrase catalytic" evidence="1">
    <location>
        <begin position="1"/>
        <end position="73"/>
    </location>
</feature>
<dbReference type="InterPro" id="IPR001584">
    <property type="entry name" value="Integrase_cat-core"/>
</dbReference>
<evidence type="ECO:0000313" key="2">
    <source>
        <dbReference type="EMBL" id="TKR65509.1"/>
    </source>
</evidence>
<keyword evidence="3" id="KW-1185">Reference proteome</keyword>
<dbReference type="SUPFAM" id="SSF53098">
    <property type="entry name" value="Ribonuclease H-like"/>
    <property type="match status" value="1"/>
</dbReference>
<dbReference type="Proteomes" id="UP000298663">
    <property type="component" value="Unassembled WGS sequence"/>
</dbReference>
<evidence type="ECO:0000259" key="1">
    <source>
        <dbReference type="PROSITE" id="PS50994"/>
    </source>
</evidence>
<reference evidence="2 3" key="2">
    <citation type="journal article" date="2019" name="G3 (Bethesda)">
        <title>Hybrid Assembly of the Genome of the Entomopathogenic Nematode Steinernema carpocapsae Identifies the X-Chromosome.</title>
        <authorList>
            <person name="Serra L."/>
            <person name="Macchietto M."/>
            <person name="Macias-Munoz A."/>
            <person name="McGill C.J."/>
            <person name="Rodriguez I.M."/>
            <person name="Rodriguez B."/>
            <person name="Murad R."/>
            <person name="Mortazavi A."/>
        </authorList>
    </citation>
    <scope>NUCLEOTIDE SEQUENCE [LARGE SCALE GENOMIC DNA]</scope>
    <source>
        <strain evidence="2 3">ALL</strain>
    </source>
</reference>
<comment type="caution">
    <text evidence="2">The sequence shown here is derived from an EMBL/GenBank/DDBJ whole genome shotgun (WGS) entry which is preliminary data.</text>
</comment>